<evidence type="ECO:0000259" key="1">
    <source>
        <dbReference type="Pfam" id="PF01223"/>
    </source>
</evidence>
<evidence type="ECO:0000313" key="3">
    <source>
        <dbReference type="Proteomes" id="UP001381693"/>
    </source>
</evidence>
<name>A0AAN8WHT9_HALRR</name>
<organism evidence="2 3">
    <name type="scientific">Halocaridina rubra</name>
    <name type="common">Hawaiian red shrimp</name>
    <dbReference type="NCBI Taxonomy" id="373956"/>
    <lineage>
        <taxon>Eukaryota</taxon>
        <taxon>Metazoa</taxon>
        <taxon>Ecdysozoa</taxon>
        <taxon>Arthropoda</taxon>
        <taxon>Crustacea</taxon>
        <taxon>Multicrustacea</taxon>
        <taxon>Malacostraca</taxon>
        <taxon>Eumalacostraca</taxon>
        <taxon>Eucarida</taxon>
        <taxon>Decapoda</taxon>
        <taxon>Pleocyemata</taxon>
        <taxon>Caridea</taxon>
        <taxon>Atyoidea</taxon>
        <taxon>Atyidae</taxon>
        <taxon>Halocaridina</taxon>
    </lineage>
</organism>
<dbReference type="Pfam" id="PF01223">
    <property type="entry name" value="Endonuclease_NS"/>
    <property type="match status" value="1"/>
</dbReference>
<dbReference type="AlphaFoldDB" id="A0AAN8WHT9"/>
<dbReference type="InterPro" id="IPR001604">
    <property type="entry name" value="Endo_G_ENPP1-like_dom"/>
</dbReference>
<comment type="caution">
    <text evidence="2">The sequence shown here is derived from an EMBL/GenBank/DDBJ whole genome shotgun (WGS) entry which is preliminary data.</text>
</comment>
<accession>A0AAN8WHT9</accession>
<dbReference type="SUPFAM" id="SSF54060">
    <property type="entry name" value="His-Me finger endonucleases"/>
    <property type="match status" value="1"/>
</dbReference>
<protein>
    <recommendedName>
        <fullName evidence="1">DNA/RNA non-specific endonuclease/pyrophosphatase/phosphodiesterase domain-containing protein</fullName>
    </recommendedName>
</protein>
<gene>
    <name evidence="2" type="ORF">SK128_010672</name>
</gene>
<dbReference type="InterPro" id="IPR044929">
    <property type="entry name" value="DNA/RNA_non-sp_Endonuclease_sf"/>
</dbReference>
<dbReference type="GO" id="GO:0046872">
    <property type="term" value="F:metal ion binding"/>
    <property type="evidence" value="ECO:0007669"/>
    <property type="project" value="InterPro"/>
</dbReference>
<reference evidence="2 3" key="1">
    <citation type="submission" date="2023-11" db="EMBL/GenBank/DDBJ databases">
        <title>Halocaridina rubra genome assembly.</title>
        <authorList>
            <person name="Smith C."/>
        </authorList>
    </citation>
    <scope>NUCLEOTIDE SEQUENCE [LARGE SCALE GENOMIC DNA]</scope>
    <source>
        <strain evidence="2">EP-1</strain>
        <tissue evidence="2">Whole</tissue>
    </source>
</reference>
<dbReference type="Proteomes" id="UP001381693">
    <property type="component" value="Unassembled WGS sequence"/>
</dbReference>
<dbReference type="GO" id="GO:0003676">
    <property type="term" value="F:nucleic acid binding"/>
    <property type="evidence" value="ECO:0007669"/>
    <property type="project" value="InterPro"/>
</dbReference>
<dbReference type="EMBL" id="JAXCGZ010022814">
    <property type="protein sequence ID" value="KAK7023467.1"/>
    <property type="molecule type" value="Genomic_DNA"/>
</dbReference>
<sequence>MSVIPSFQDLEYDTRDLAEAHGTDITVYSGGSDVLELDDINGNPVEIYLGLYENKAVVPAPALTWKVVYEESSNRAAAVVGINNPHLTSAPAKLCSDICSSLSWINIDLSNLGRGYTYCCTVDDLRAAIPHVPDLGNVGLLDN</sequence>
<dbReference type="GO" id="GO:0016787">
    <property type="term" value="F:hydrolase activity"/>
    <property type="evidence" value="ECO:0007669"/>
    <property type="project" value="InterPro"/>
</dbReference>
<proteinExistence type="predicted"/>
<dbReference type="InterPro" id="IPR044925">
    <property type="entry name" value="His-Me_finger_sf"/>
</dbReference>
<dbReference type="Gene3D" id="3.40.570.10">
    <property type="entry name" value="Extracellular Endonuclease, subunit A"/>
    <property type="match status" value="1"/>
</dbReference>
<keyword evidence="3" id="KW-1185">Reference proteome</keyword>
<evidence type="ECO:0000313" key="2">
    <source>
        <dbReference type="EMBL" id="KAK7023467.1"/>
    </source>
</evidence>
<feature type="domain" description="DNA/RNA non-specific endonuclease/pyrophosphatase/phosphodiesterase" evidence="1">
    <location>
        <begin position="8"/>
        <end position="124"/>
    </location>
</feature>